<reference evidence="5" key="1">
    <citation type="journal article" date="2023" name="Commun. Biol.">
        <title>Genome analysis of Parmales, the sister group of diatoms, reveals the evolutionary specialization of diatoms from phago-mixotrophs to photoautotrophs.</title>
        <authorList>
            <person name="Ban H."/>
            <person name="Sato S."/>
            <person name="Yoshikawa S."/>
            <person name="Yamada K."/>
            <person name="Nakamura Y."/>
            <person name="Ichinomiya M."/>
            <person name="Sato N."/>
            <person name="Blanc-Mathieu R."/>
            <person name="Endo H."/>
            <person name="Kuwata A."/>
            <person name="Ogata H."/>
        </authorList>
    </citation>
    <scope>NUCLEOTIDE SEQUENCE [LARGE SCALE GENOMIC DNA]</scope>
</reference>
<dbReference type="InterPro" id="IPR050188">
    <property type="entry name" value="RluA_PseudoU_synthase"/>
</dbReference>
<dbReference type="GO" id="GO:0003723">
    <property type="term" value="F:RNA binding"/>
    <property type="evidence" value="ECO:0007669"/>
    <property type="project" value="InterPro"/>
</dbReference>
<dbReference type="Proteomes" id="UP001162640">
    <property type="component" value="Unassembled WGS sequence"/>
</dbReference>
<dbReference type="Gene3D" id="3.30.2350.10">
    <property type="entry name" value="Pseudouridine synthase"/>
    <property type="match status" value="1"/>
</dbReference>
<evidence type="ECO:0000259" key="3">
    <source>
        <dbReference type="Pfam" id="PF00849"/>
    </source>
</evidence>
<dbReference type="GO" id="GO:0000455">
    <property type="term" value="P:enzyme-directed rRNA pseudouridine synthesis"/>
    <property type="evidence" value="ECO:0007669"/>
    <property type="project" value="TreeGrafter"/>
</dbReference>
<dbReference type="GO" id="GO:0009982">
    <property type="term" value="F:pseudouridine synthase activity"/>
    <property type="evidence" value="ECO:0007669"/>
    <property type="project" value="InterPro"/>
</dbReference>
<dbReference type="InterPro" id="IPR020103">
    <property type="entry name" value="PsdUridine_synth_cat_dom_sf"/>
</dbReference>
<evidence type="ECO:0000256" key="2">
    <source>
        <dbReference type="SAM" id="SignalP"/>
    </source>
</evidence>
<dbReference type="PANTHER" id="PTHR21600">
    <property type="entry name" value="MITOCHONDRIAL RNA PSEUDOURIDINE SYNTHASE"/>
    <property type="match status" value="1"/>
</dbReference>
<name>A0A9W7E276_9STRA</name>
<evidence type="ECO:0000313" key="5">
    <source>
        <dbReference type="Proteomes" id="UP001162640"/>
    </source>
</evidence>
<sequence>MMAATSLVFYIFLVIMLLSRTARSFVPSRFSCLYSSSSSSSSSNLEPFLPPYSPPKPFPYPNLIPVPGTNLTLKVVYTDYDSLVVVSKPTGLLSVPGSSTPTPPNVVSAVCREFNVQDVPRAVVHRLDMDTSGLLIVALKPEAQRWLYKEFREKRVKKVYNAIVVGTLPNSKTNPNENSGSVKSAKDLDSIIKKAPWQDVVDEQYLSSLQEKIDQLIDRKEIGSKYLKGVKERAEASAPGVTRWESEGVVQVNGVDCTRLKLYPQTGRTHQLRVFCRYHFNRAILGDQGYMSGGLATSLLNKTLTPEQAVIENSVNWKNRMCLHAGKLSFRHHGVGQDIQIEDLEDFNIH</sequence>
<evidence type="ECO:0000256" key="1">
    <source>
        <dbReference type="ARBA" id="ARBA00010876"/>
    </source>
</evidence>
<dbReference type="AlphaFoldDB" id="A0A9W7E276"/>
<dbReference type="CDD" id="cd02869">
    <property type="entry name" value="PseudoU_synth_RluA_like"/>
    <property type="match status" value="1"/>
</dbReference>
<gene>
    <name evidence="4" type="ORF">TL16_g04171</name>
</gene>
<comment type="similarity">
    <text evidence="1">Belongs to the pseudouridine synthase RluA family.</text>
</comment>
<dbReference type="PROSITE" id="PS01129">
    <property type="entry name" value="PSI_RLU"/>
    <property type="match status" value="1"/>
</dbReference>
<feature type="domain" description="Pseudouridine synthase RsuA/RluA-like" evidence="3">
    <location>
        <begin position="83"/>
        <end position="276"/>
    </location>
</feature>
<keyword evidence="2" id="KW-0732">Signal</keyword>
<accession>A0A9W7E276</accession>
<dbReference type="SUPFAM" id="SSF55120">
    <property type="entry name" value="Pseudouridine synthase"/>
    <property type="match status" value="1"/>
</dbReference>
<dbReference type="PANTHER" id="PTHR21600:SF87">
    <property type="entry name" value="RNA PSEUDOURIDYLATE SYNTHASE DOMAIN-CONTAINING PROTEIN 1"/>
    <property type="match status" value="1"/>
</dbReference>
<feature type="chain" id="PRO_5040782549" description="Pseudouridine synthase RsuA/RluA-like domain-containing protein" evidence="2">
    <location>
        <begin position="25"/>
        <end position="350"/>
    </location>
</feature>
<evidence type="ECO:0000313" key="4">
    <source>
        <dbReference type="EMBL" id="GMH65329.1"/>
    </source>
</evidence>
<protein>
    <recommendedName>
        <fullName evidence="3">Pseudouridine synthase RsuA/RluA-like domain-containing protein</fullName>
    </recommendedName>
</protein>
<dbReference type="InterPro" id="IPR006224">
    <property type="entry name" value="PsdUridine_synth_RluA-like_CS"/>
</dbReference>
<organism evidence="4 5">
    <name type="scientific">Triparma laevis f. inornata</name>
    <dbReference type="NCBI Taxonomy" id="1714386"/>
    <lineage>
        <taxon>Eukaryota</taxon>
        <taxon>Sar</taxon>
        <taxon>Stramenopiles</taxon>
        <taxon>Ochrophyta</taxon>
        <taxon>Bolidophyceae</taxon>
        <taxon>Parmales</taxon>
        <taxon>Triparmaceae</taxon>
        <taxon>Triparma</taxon>
    </lineage>
</organism>
<dbReference type="Pfam" id="PF00849">
    <property type="entry name" value="PseudoU_synth_2"/>
    <property type="match status" value="1"/>
</dbReference>
<proteinExistence type="inferred from homology"/>
<dbReference type="EMBL" id="BLQM01000113">
    <property type="protein sequence ID" value="GMH65329.1"/>
    <property type="molecule type" value="Genomic_DNA"/>
</dbReference>
<feature type="signal peptide" evidence="2">
    <location>
        <begin position="1"/>
        <end position="24"/>
    </location>
</feature>
<comment type="caution">
    <text evidence="4">The sequence shown here is derived from an EMBL/GenBank/DDBJ whole genome shotgun (WGS) entry which is preliminary data.</text>
</comment>
<dbReference type="InterPro" id="IPR006145">
    <property type="entry name" value="PsdUridine_synth_RsuA/RluA"/>
</dbReference>